<comment type="caution">
    <text evidence="2">The sequence shown here is derived from an EMBL/GenBank/DDBJ whole genome shotgun (WGS) entry which is preliminary data.</text>
</comment>
<dbReference type="Pfam" id="PF19736">
    <property type="entry name" value="DUF6226"/>
    <property type="match status" value="1"/>
</dbReference>
<gene>
    <name evidence="2" type="ORF">EV385_2610</name>
</gene>
<feature type="region of interest" description="Disordered" evidence="1">
    <location>
        <begin position="157"/>
        <end position="179"/>
    </location>
</feature>
<name>A0A4Q7ZJX7_9ACTN</name>
<keyword evidence="3" id="KW-1185">Reference proteome</keyword>
<dbReference type="RefSeq" id="WP_130509695.1">
    <property type="nucleotide sequence ID" value="NZ_SHKY01000001.1"/>
</dbReference>
<proteinExistence type="predicted"/>
<protein>
    <submittedName>
        <fullName evidence="2">Uncharacterized protein</fullName>
    </submittedName>
</protein>
<dbReference type="EMBL" id="SHKY01000001">
    <property type="protein sequence ID" value="RZU50824.1"/>
    <property type="molecule type" value="Genomic_DNA"/>
</dbReference>
<dbReference type="Proteomes" id="UP000292564">
    <property type="component" value="Unassembled WGS sequence"/>
</dbReference>
<evidence type="ECO:0000313" key="2">
    <source>
        <dbReference type="EMBL" id="RZU50824.1"/>
    </source>
</evidence>
<evidence type="ECO:0000313" key="3">
    <source>
        <dbReference type="Proteomes" id="UP000292564"/>
    </source>
</evidence>
<dbReference type="InterPro" id="IPR045773">
    <property type="entry name" value="DUF6226"/>
</dbReference>
<dbReference type="AlphaFoldDB" id="A0A4Q7ZJX7"/>
<organism evidence="2 3">
    <name type="scientific">Krasilnikovia cinnamomea</name>
    <dbReference type="NCBI Taxonomy" id="349313"/>
    <lineage>
        <taxon>Bacteria</taxon>
        <taxon>Bacillati</taxon>
        <taxon>Actinomycetota</taxon>
        <taxon>Actinomycetes</taxon>
        <taxon>Micromonosporales</taxon>
        <taxon>Micromonosporaceae</taxon>
        <taxon>Krasilnikovia</taxon>
    </lineage>
</organism>
<accession>A0A4Q7ZJX7</accession>
<sequence length="179" mass="19667">MDQGQSPPPEAYETVTNPGRFRVLHEAARQILDDLVTEYVVDRRDYLTADPSSQDLQVPAVQLVPGRSEAGPLTVVFTAFPGLILTLGRWRQFSLPACGCDACDEDPADLIEELHEEVGVLVGGTFAEQLSHGSRAGVSWGRSTSPQEHWGWTAVSRSDAEQMGPAQRIDWAPWPRRSA</sequence>
<reference evidence="2 3" key="1">
    <citation type="submission" date="2019-02" db="EMBL/GenBank/DDBJ databases">
        <title>Sequencing the genomes of 1000 actinobacteria strains.</title>
        <authorList>
            <person name="Klenk H.-P."/>
        </authorList>
    </citation>
    <scope>NUCLEOTIDE SEQUENCE [LARGE SCALE GENOMIC DNA]</scope>
    <source>
        <strain evidence="2 3">DSM 45162</strain>
    </source>
</reference>
<evidence type="ECO:0000256" key="1">
    <source>
        <dbReference type="SAM" id="MobiDB-lite"/>
    </source>
</evidence>
<dbReference type="OrthoDB" id="3290597at2"/>